<dbReference type="EMBL" id="GL883178">
    <property type="protein sequence ID" value="EGF98359.1"/>
    <property type="molecule type" value="Genomic_DNA"/>
</dbReference>
<dbReference type="Proteomes" id="UP000001072">
    <property type="component" value="Unassembled WGS sequence"/>
</dbReference>
<dbReference type="GO" id="GO:0046961">
    <property type="term" value="F:proton-transporting ATPase activity, rotational mechanism"/>
    <property type="evidence" value="ECO:0007669"/>
    <property type="project" value="InterPro"/>
</dbReference>
<dbReference type="FunCoup" id="F4SAG9">
    <property type="interactions" value="80"/>
</dbReference>
<name>F4SAG9_MELLP</name>
<reference evidence="12" key="1">
    <citation type="journal article" date="2011" name="Proc. Natl. Acad. Sci. U.S.A.">
        <title>Obligate biotrophy features unraveled by the genomic analysis of rust fungi.</title>
        <authorList>
            <person name="Duplessis S."/>
            <person name="Cuomo C.A."/>
            <person name="Lin Y.-C."/>
            <person name="Aerts A."/>
            <person name="Tisserant E."/>
            <person name="Veneault-Fourrey C."/>
            <person name="Joly D.L."/>
            <person name="Hacquard S."/>
            <person name="Amselem J."/>
            <person name="Cantarel B.L."/>
            <person name="Chiu R."/>
            <person name="Coutinho P.M."/>
            <person name="Feau N."/>
            <person name="Field M."/>
            <person name="Frey P."/>
            <person name="Gelhaye E."/>
            <person name="Goldberg J."/>
            <person name="Grabherr M.G."/>
            <person name="Kodira C.D."/>
            <person name="Kohler A."/>
            <person name="Kuees U."/>
            <person name="Lindquist E.A."/>
            <person name="Lucas S.M."/>
            <person name="Mago R."/>
            <person name="Mauceli E."/>
            <person name="Morin E."/>
            <person name="Murat C."/>
            <person name="Pangilinan J.L."/>
            <person name="Park R."/>
            <person name="Pearson M."/>
            <person name="Quesneville H."/>
            <person name="Rouhier N."/>
            <person name="Sakthikumar S."/>
            <person name="Salamov A.A."/>
            <person name="Schmutz J."/>
            <person name="Selles B."/>
            <person name="Shapiro H."/>
            <person name="Tanguay P."/>
            <person name="Tuskan G.A."/>
            <person name="Henrissat B."/>
            <person name="Van de Peer Y."/>
            <person name="Rouze P."/>
            <person name="Ellis J.G."/>
            <person name="Dodds P.N."/>
            <person name="Schein J.E."/>
            <person name="Zhong S."/>
            <person name="Hamelin R.C."/>
            <person name="Grigoriev I.V."/>
            <person name="Szabo L.J."/>
            <person name="Martin F."/>
        </authorList>
    </citation>
    <scope>NUCLEOTIDE SEQUENCE [LARGE SCALE GENOMIC DNA]</scope>
    <source>
        <strain evidence="12">98AG31 / pathotype 3-4-7</strain>
    </source>
</reference>
<accession>F4SAG9</accession>
<dbReference type="GO" id="GO:0007035">
    <property type="term" value="P:vacuolar acidification"/>
    <property type="evidence" value="ECO:0007669"/>
    <property type="project" value="TreeGrafter"/>
</dbReference>
<evidence type="ECO:0000256" key="1">
    <source>
        <dbReference type="ARBA" id="ARBA00004127"/>
    </source>
</evidence>
<dbReference type="PANTHER" id="PTHR12263">
    <property type="entry name" value="VACUOLAR ATP SYNTHASE SUBUNIT H"/>
    <property type="match status" value="1"/>
</dbReference>
<dbReference type="OrthoDB" id="1508846at2759"/>
<feature type="signal peptide" evidence="10">
    <location>
        <begin position="1"/>
        <end position="22"/>
    </location>
</feature>
<evidence type="ECO:0000256" key="6">
    <source>
        <dbReference type="ARBA" id="ARBA00022989"/>
    </source>
</evidence>
<dbReference type="GO" id="GO:0012505">
    <property type="term" value="C:endomembrane system"/>
    <property type="evidence" value="ECO:0007669"/>
    <property type="project" value="UniProtKB-SubCell"/>
</dbReference>
<protein>
    <submittedName>
        <fullName evidence="11">Uncharacterized protein</fullName>
    </submittedName>
</protein>
<evidence type="ECO:0000256" key="7">
    <source>
        <dbReference type="ARBA" id="ARBA00023065"/>
    </source>
</evidence>
<keyword evidence="3" id="KW-0813">Transport</keyword>
<proteinExistence type="inferred from homology"/>
<evidence type="ECO:0000256" key="5">
    <source>
        <dbReference type="ARBA" id="ARBA00022781"/>
    </source>
</evidence>
<evidence type="ECO:0000313" key="12">
    <source>
        <dbReference type="Proteomes" id="UP000001072"/>
    </source>
</evidence>
<dbReference type="PANTHER" id="PTHR12263:SF0">
    <property type="entry name" value="V-TYPE PROTON ATPASE SUBUNIT"/>
    <property type="match status" value="1"/>
</dbReference>
<evidence type="ECO:0000256" key="8">
    <source>
        <dbReference type="ARBA" id="ARBA00023136"/>
    </source>
</evidence>
<dbReference type="Pfam" id="PF05493">
    <property type="entry name" value="ATP_synt_H"/>
    <property type="match status" value="1"/>
</dbReference>
<keyword evidence="6 9" id="KW-1133">Transmembrane helix</keyword>
<dbReference type="HOGENOM" id="CLU_170555_1_0_1"/>
<organism evidence="12">
    <name type="scientific">Melampsora larici-populina (strain 98AG31 / pathotype 3-4-7)</name>
    <name type="common">Poplar leaf rust fungus</name>
    <dbReference type="NCBI Taxonomy" id="747676"/>
    <lineage>
        <taxon>Eukaryota</taxon>
        <taxon>Fungi</taxon>
        <taxon>Dikarya</taxon>
        <taxon>Basidiomycota</taxon>
        <taxon>Pucciniomycotina</taxon>
        <taxon>Pucciniomycetes</taxon>
        <taxon>Pucciniales</taxon>
        <taxon>Melampsoraceae</taxon>
        <taxon>Melampsora</taxon>
    </lineage>
</organism>
<sequence>MGGFLIFGILIIAALLAGLGWSAAPKGDNQVVVRSSILASIICCYLMWAIVYLAQLNPLIQPKRSDLRQEHTYQSL</sequence>
<comment type="subcellular location">
    <subcellularLocation>
        <location evidence="1">Endomembrane system</location>
        <topology evidence="1">Multi-pass membrane protein</topology>
    </subcellularLocation>
</comment>
<evidence type="ECO:0000256" key="9">
    <source>
        <dbReference type="SAM" id="Phobius"/>
    </source>
</evidence>
<keyword evidence="7" id="KW-0406">Ion transport</keyword>
<keyword evidence="5" id="KW-0375">Hydrogen ion transport</keyword>
<dbReference type="AlphaFoldDB" id="F4SAG9"/>
<comment type="similarity">
    <text evidence="2">Belongs to the V-ATPase e1/e2 subunit family.</text>
</comment>
<evidence type="ECO:0000256" key="3">
    <source>
        <dbReference type="ARBA" id="ARBA00022448"/>
    </source>
</evidence>
<dbReference type="STRING" id="747676.F4SAG9"/>
<keyword evidence="10" id="KW-0732">Signal</keyword>
<evidence type="ECO:0000256" key="10">
    <source>
        <dbReference type="SAM" id="SignalP"/>
    </source>
</evidence>
<evidence type="ECO:0000256" key="2">
    <source>
        <dbReference type="ARBA" id="ARBA00008328"/>
    </source>
</evidence>
<gene>
    <name evidence="11" type="ORF">MELLADRAFT_51032</name>
</gene>
<evidence type="ECO:0000256" key="4">
    <source>
        <dbReference type="ARBA" id="ARBA00022692"/>
    </source>
</evidence>
<dbReference type="VEuPathDB" id="FungiDB:MELLADRAFT_51032"/>
<dbReference type="RefSeq" id="XP_007418369.1">
    <property type="nucleotide sequence ID" value="XM_007418307.1"/>
</dbReference>
<dbReference type="InParanoid" id="F4SAG9"/>
<dbReference type="eggNOG" id="ENOG502S76V">
    <property type="taxonomic scope" value="Eukaryota"/>
</dbReference>
<evidence type="ECO:0000313" key="11">
    <source>
        <dbReference type="EMBL" id="EGF98359.1"/>
    </source>
</evidence>
<keyword evidence="4 9" id="KW-0812">Transmembrane</keyword>
<keyword evidence="12" id="KW-1185">Reference proteome</keyword>
<feature type="transmembrane region" description="Helical" evidence="9">
    <location>
        <begin position="32"/>
        <end position="54"/>
    </location>
</feature>
<keyword evidence="8 9" id="KW-0472">Membrane</keyword>
<feature type="chain" id="PRO_5003321391" evidence="10">
    <location>
        <begin position="23"/>
        <end position="76"/>
    </location>
</feature>
<dbReference type="KEGG" id="mlr:MELLADRAFT_51032"/>
<dbReference type="InterPro" id="IPR008389">
    <property type="entry name" value="ATPase_V0-cplx_e1/e2_su"/>
</dbReference>
<dbReference type="GO" id="GO:0000220">
    <property type="term" value="C:vacuolar proton-transporting V-type ATPase, V0 domain"/>
    <property type="evidence" value="ECO:0007669"/>
    <property type="project" value="TreeGrafter"/>
</dbReference>
<dbReference type="GeneID" id="18928764"/>